<sequence length="74" mass="8631">VYTKLPVSKKKIRLTHDTKHFKFNLPCLDEDFVLDALPTYVMSLFPLPIKVKDILNALRRNFIWEGNSDKSSSH</sequence>
<feature type="non-terminal residue" evidence="1">
    <location>
        <position position="1"/>
    </location>
</feature>
<evidence type="ECO:0000313" key="1">
    <source>
        <dbReference type="EMBL" id="JAP08355.1"/>
    </source>
</evidence>
<accession>A0A0V0GKB0</accession>
<dbReference type="EMBL" id="GEDG01037050">
    <property type="protein sequence ID" value="JAP08355.1"/>
    <property type="molecule type" value="Transcribed_RNA"/>
</dbReference>
<name>A0A0V0GKB0_SOLCH</name>
<protein>
    <submittedName>
        <fullName evidence="1">Putative ovule protein</fullName>
    </submittedName>
</protein>
<dbReference type="AlphaFoldDB" id="A0A0V0GKB0"/>
<proteinExistence type="predicted"/>
<organism evidence="1">
    <name type="scientific">Solanum chacoense</name>
    <name type="common">Chaco potato</name>
    <dbReference type="NCBI Taxonomy" id="4108"/>
    <lineage>
        <taxon>Eukaryota</taxon>
        <taxon>Viridiplantae</taxon>
        <taxon>Streptophyta</taxon>
        <taxon>Embryophyta</taxon>
        <taxon>Tracheophyta</taxon>
        <taxon>Spermatophyta</taxon>
        <taxon>Magnoliopsida</taxon>
        <taxon>eudicotyledons</taxon>
        <taxon>Gunneridae</taxon>
        <taxon>Pentapetalae</taxon>
        <taxon>asterids</taxon>
        <taxon>lamiids</taxon>
        <taxon>Solanales</taxon>
        <taxon>Solanaceae</taxon>
        <taxon>Solanoideae</taxon>
        <taxon>Solaneae</taxon>
        <taxon>Solanum</taxon>
    </lineage>
</organism>
<reference evidence="1" key="1">
    <citation type="submission" date="2015-12" db="EMBL/GenBank/DDBJ databases">
        <title>Gene expression during late stages of embryo sac development: a critical building block for successful pollen-pistil interactions.</title>
        <authorList>
            <person name="Liu Y."/>
            <person name="Joly V."/>
            <person name="Sabar M."/>
            <person name="Matton D.P."/>
        </authorList>
    </citation>
    <scope>NUCLEOTIDE SEQUENCE</scope>
</reference>